<gene>
    <name evidence="9" type="primary">xerC</name>
    <name evidence="13" type="ORF">HSCHL_1878</name>
</gene>
<evidence type="ECO:0000256" key="4">
    <source>
        <dbReference type="ARBA" id="ARBA00022829"/>
    </source>
</evidence>
<evidence type="ECO:0000256" key="8">
    <source>
        <dbReference type="ARBA" id="ARBA00023306"/>
    </source>
</evidence>
<reference evidence="13 14" key="1">
    <citation type="submission" date="2017-08" db="EMBL/GenBank/DDBJ databases">
        <title>Burning lignite coal seam in the remote Altai Mountains harbors a hydrogen-driven thermophilic microbial community.</title>
        <authorList>
            <person name="Kadnikov V.V."/>
            <person name="Mardanov A.V."/>
            <person name="Ivasenko D."/>
            <person name="Beletsky A.V."/>
            <person name="Karnachuk O.V."/>
            <person name="Ravin N.V."/>
        </authorList>
    </citation>
    <scope>NUCLEOTIDE SEQUENCE [LARGE SCALE GENOMIC DNA]</scope>
    <source>
        <strain evidence="13">AL33</strain>
    </source>
</reference>
<dbReference type="GO" id="GO:0051301">
    <property type="term" value="P:cell division"/>
    <property type="evidence" value="ECO:0007669"/>
    <property type="project" value="UniProtKB-KW"/>
</dbReference>
<comment type="similarity">
    <text evidence="9">Belongs to the 'phage' integrase family. XerC subfamily.</text>
</comment>
<dbReference type="PROSITE" id="PS51900">
    <property type="entry name" value="CB"/>
    <property type="match status" value="1"/>
</dbReference>
<dbReference type="NCBIfam" id="NF001399">
    <property type="entry name" value="PRK00283.1"/>
    <property type="match status" value="1"/>
</dbReference>
<dbReference type="GO" id="GO:0006313">
    <property type="term" value="P:DNA transposition"/>
    <property type="evidence" value="ECO:0007669"/>
    <property type="project" value="UniProtKB-UniRule"/>
</dbReference>
<dbReference type="Gene3D" id="1.10.443.10">
    <property type="entry name" value="Intergrase catalytic core"/>
    <property type="match status" value="1"/>
</dbReference>
<dbReference type="GO" id="GO:0009037">
    <property type="term" value="F:tyrosine-based site-specific recombinase activity"/>
    <property type="evidence" value="ECO:0007669"/>
    <property type="project" value="UniProtKB-UniRule"/>
</dbReference>
<dbReference type="InterPro" id="IPR013762">
    <property type="entry name" value="Integrase-like_cat_sf"/>
</dbReference>
<feature type="active site" description="O-(3'-phospho-DNA)-tyrosine intermediate" evidence="9">
    <location>
        <position position="285"/>
    </location>
</feature>
<dbReference type="InterPro" id="IPR011010">
    <property type="entry name" value="DNA_brk_join_enz"/>
</dbReference>
<evidence type="ECO:0000259" key="11">
    <source>
        <dbReference type="PROSITE" id="PS51898"/>
    </source>
</evidence>
<feature type="domain" description="Tyr recombinase" evidence="11">
    <location>
        <begin position="114"/>
        <end position="298"/>
    </location>
</feature>
<evidence type="ECO:0000256" key="2">
    <source>
        <dbReference type="ARBA" id="ARBA00022490"/>
    </source>
</evidence>
<dbReference type="InterPro" id="IPR010998">
    <property type="entry name" value="Integrase_recombinase_N"/>
</dbReference>
<feature type="domain" description="Core-binding (CB)" evidence="12">
    <location>
        <begin position="7"/>
        <end position="93"/>
    </location>
</feature>
<dbReference type="GO" id="GO:0003677">
    <property type="term" value="F:DNA binding"/>
    <property type="evidence" value="ECO:0007669"/>
    <property type="project" value="UniProtKB-UniRule"/>
</dbReference>
<feature type="compositionally biased region" description="Basic and acidic residues" evidence="10">
    <location>
        <begin position="306"/>
        <end position="319"/>
    </location>
</feature>
<sequence length="319" mass="35021">MEAPEGKAMEAALLSFLRYLSAERGASRRTIEAYAADVRSLMAFLAAEGVRRPEDVTPALARQYVAALLKAGLSRRTVARRVSGARAFFRHLVREGRLPADPFAAVRLLRRGRRLPKALMPEEVPKLLAAPGESPIGLRDRAMLELLYASGLRVSELVGLVLGDLDLGRRLVTVKGKGGKGRIVPFGRPAAAALARYLEQGRPALLRRAPAPVEHVFVGVRGAPLSDRAVRRRLERLRREAGIAARATPHVLRHTFATHLLDGGADIRVVQELLGHVNLSTTQIYTHLAPKRLREAYRASHPRATRPPEPEREPDPGGR</sequence>
<dbReference type="GO" id="GO:0007059">
    <property type="term" value="P:chromosome segregation"/>
    <property type="evidence" value="ECO:0007669"/>
    <property type="project" value="UniProtKB-UniRule"/>
</dbReference>
<evidence type="ECO:0000256" key="1">
    <source>
        <dbReference type="ARBA" id="ARBA00004496"/>
    </source>
</evidence>
<dbReference type="InterPro" id="IPR023009">
    <property type="entry name" value="Tyrosine_recombinase_XerC/XerD"/>
</dbReference>
<evidence type="ECO:0000313" key="14">
    <source>
        <dbReference type="Proteomes" id="UP000244180"/>
    </source>
</evidence>
<name>A0A2T5GFI4_HYDSH</name>
<dbReference type="PROSITE" id="PS51898">
    <property type="entry name" value="TYR_RECOMBINASE"/>
    <property type="match status" value="1"/>
</dbReference>
<protein>
    <recommendedName>
        <fullName evidence="9">Tyrosine recombinase XerC</fullName>
    </recommendedName>
</protein>
<accession>A0A2T5GFI4</accession>
<evidence type="ECO:0000256" key="3">
    <source>
        <dbReference type="ARBA" id="ARBA00022618"/>
    </source>
</evidence>
<feature type="active site" evidence="9">
    <location>
        <position position="253"/>
    </location>
</feature>
<comment type="caution">
    <text evidence="13">The sequence shown here is derived from an EMBL/GenBank/DDBJ whole genome shotgun (WGS) entry which is preliminary data.</text>
</comment>
<dbReference type="Gene3D" id="1.10.150.130">
    <property type="match status" value="1"/>
</dbReference>
<dbReference type="Pfam" id="PF02899">
    <property type="entry name" value="Phage_int_SAM_1"/>
    <property type="match status" value="1"/>
</dbReference>
<evidence type="ECO:0000256" key="5">
    <source>
        <dbReference type="ARBA" id="ARBA00022908"/>
    </source>
</evidence>
<dbReference type="PANTHER" id="PTHR30349:SF81">
    <property type="entry name" value="TYROSINE RECOMBINASE XERC"/>
    <property type="match status" value="1"/>
</dbReference>
<keyword evidence="4 9" id="KW-0159">Chromosome partition</keyword>
<organism evidence="13 14">
    <name type="scientific">Hydrogenibacillus schlegelii</name>
    <name type="common">Bacillus schlegelii</name>
    <dbReference type="NCBI Taxonomy" id="1484"/>
    <lineage>
        <taxon>Bacteria</taxon>
        <taxon>Bacillati</taxon>
        <taxon>Bacillota</taxon>
        <taxon>Bacilli</taxon>
        <taxon>Bacillales</taxon>
        <taxon>Bacillales Family X. Incertae Sedis</taxon>
        <taxon>Hydrogenibacillus</taxon>
    </lineage>
</organism>
<proteinExistence type="inferred from homology"/>
<evidence type="ECO:0000313" key="13">
    <source>
        <dbReference type="EMBL" id="PTQ54935.1"/>
    </source>
</evidence>
<keyword evidence="3 9" id="KW-0132">Cell division</keyword>
<keyword evidence="8 9" id="KW-0131">Cell cycle</keyword>
<feature type="active site" evidence="9">
    <location>
        <position position="177"/>
    </location>
</feature>
<dbReference type="Proteomes" id="UP000244180">
    <property type="component" value="Unassembled WGS sequence"/>
</dbReference>
<evidence type="ECO:0000256" key="7">
    <source>
        <dbReference type="ARBA" id="ARBA00023172"/>
    </source>
</evidence>
<feature type="region of interest" description="Disordered" evidence="10">
    <location>
        <begin position="297"/>
        <end position="319"/>
    </location>
</feature>
<comment type="subunit">
    <text evidence="9">Forms a cyclic heterotetrameric complex composed of two molecules of XerC and two molecules of XerD.</text>
</comment>
<evidence type="ECO:0000256" key="9">
    <source>
        <dbReference type="HAMAP-Rule" id="MF_01808"/>
    </source>
</evidence>
<comment type="function">
    <text evidence="9">Site-specific tyrosine recombinase, which acts by catalyzing the cutting and rejoining of the recombining DNA molecules. The XerC-XerD complex is essential to convert dimers of the bacterial chromosome into monomers to permit their segregation at cell division. It also contributes to the segregational stability of plasmids.</text>
</comment>
<comment type="subcellular location">
    <subcellularLocation>
        <location evidence="1 9">Cytoplasm</location>
    </subcellularLocation>
</comment>
<evidence type="ECO:0000256" key="10">
    <source>
        <dbReference type="SAM" id="MobiDB-lite"/>
    </source>
</evidence>
<dbReference type="InterPro" id="IPR050090">
    <property type="entry name" value="Tyrosine_recombinase_XerCD"/>
</dbReference>
<keyword evidence="2 9" id="KW-0963">Cytoplasm</keyword>
<feature type="active site" evidence="9">
    <location>
        <position position="250"/>
    </location>
</feature>
<dbReference type="CDD" id="cd00798">
    <property type="entry name" value="INT_XerDC_C"/>
    <property type="match status" value="1"/>
</dbReference>
<dbReference type="InterPro" id="IPR044068">
    <property type="entry name" value="CB"/>
</dbReference>
<evidence type="ECO:0000256" key="6">
    <source>
        <dbReference type="ARBA" id="ARBA00023125"/>
    </source>
</evidence>
<dbReference type="Pfam" id="PF00589">
    <property type="entry name" value="Phage_integrase"/>
    <property type="match status" value="1"/>
</dbReference>
<dbReference type="InterPro" id="IPR004107">
    <property type="entry name" value="Integrase_SAM-like_N"/>
</dbReference>
<keyword evidence="6 9" id="KW-0238">DNA-binding</keyword>
<feature type="active site" evidence="9">
    <location>
        <position position="276"/>
    </location>
</feature>
<keyword evidence="7 9" id="KW-0233">DNA recombination</keyword>
<dbReference type="RefSeq" id="WP_272999395.1">
    <property type="nucleotide sequence ID" value="NZ_PEBV01000001.1"/>
</dbReference>
<evidence type="ECO:0000259" key="12">
    <source>
        <dbReference type="PROSITE" id="PS51900"/>
    </source>
</evidence>
<dbReference type="SUPFAM" id="SSF56349">
    <property type="entry name" value="DNA breaking-rejoining enzymes"/>
    <property type="match status" value="1"/>
</dbReference>
<keyword evidence="5 9" id="KW-0229">DNA integration</keyword>
<dbReference type="PANTHER" id="PTHR30349">
    <property type="entry name" value="PHAGE INTEGRASE-RELATED"/>
    <property type="match status" value="1"/>
</dbReference>
<dbReference type="HAMAP" id="MF_01808">
    <property type="entry name" value="Recomb_XerC_XerD"/>
    <property type="match status" value="1"/>
</dbReference>
<dbReference type="AlphaFoldDB" id="A0A2T5GFI4"/>
<dbReference type="GO" id="GO:0005737">
    <property type="term" value="C:cytoplasm"/>
    <property type="evidence" value="ECO:0007669"/>
    <property type="project" value="UniProtKB-SubCell"/>
</dbReference>
<dbReference type="InterPro" id="IPR002104">
    <property type="entry name" value="Integrase_catalytic"/>
</dbReference>
<feature type="active site" evidence="9">
    <location>
        <position position="153"/>
    </location>
</feature>
<dbReference type="EMBL" id="PEBV01000001">
    <property type="protein sequence ID" value="PTQ54935.1"/>
    <property type="molecule type" value="Genomic_DNA"/>
</dbReference>